<reference evidence="3 4" key="1">
    <citation type="journal article" date="2017" name="Gigascience">
        <title>Draft genome of the honey bee ectoparasitic mite, Tropilaelaps mercedesae, is shaped by the parasitic life history.</title>
        <authorList>
            <person name="Dong X."/>
            <person name="Armstrong S.D."/>
            <person name="Xia D."/>
            <person name="Makepeace B.L."/>
            <person name="Darby A.C."/>
            <person name="Kadowaki T."/>
        </authorList>
    </citation>
    <scope>NUCLEOTIDE SEQUENCE [LARGE SCALE GENOMIC DNA]</scope>
    <source>
        <strain evidence="3">Wuxi-XJTLU</strain>
    </source>
</reference>
<feature type="signal peptide" evidence="1">
    <location>
        <begin position="1"/>
        <end position="24"/>
    </location>
</feature>
<protein>
    <submittedName>
        <fullName evidence="3">Neutral alpha-glucosidase AB-like</fullName>
    </submittedName>
</protein>
<proteinExistence type="predicted"/>
<keyword evidence="4" id="KW-1185">Reference proteome</keyword>
<name>A0A1V9XZQ5_9ACAR</name>
<dbReference type="EMBL" id="MNPL01001644">
    <property type="protein sequence ID" value="OQR78940.1"/>
    <property type="molecule type" value="Genomic_DNA"/>
</dbReference>
<feature type="chain" id="PRO_5012076889" evidence="1">
    <location>
        <begin position="25"/>
        <end position="221"/>
    </location>
</feature>
<dbReference type="InParanoid" id="A0A1V9XZQ5"/>
<comment type="caution">
    <text evidence="3">The sequence shown here is derived from an EMBL/GenBank/DDBJ whole genome shotgun (WGS) entry which is preliminary data.</text>
</comment>
<dbReference type="OrthoDB" id="3237269at2759"/>
<dbReference type="Proteomes" id="UP000192247">
    <property type="component" value="Unassembled WGS sequence"/>
</dbReference>
<dbReference type="Pfam" id="PF13802">
    <property type="entry name" value="Gal_mutarotas_2"/>
    <property type="match status" value="1"/>
</dbReference>
<evidence type="ECO:0000259" key="2">
    <source>
        <dbReference type="Pfam" id="PF13802"/>
    </source>
</evidence>
<dbReference type="InterPro" id="IPR025887">
    <property type="entry name" value="Glyco_hydro_31_N_dom"/>
</dbReference>
<gene>
    <name evidence="3" type="ORF">BIW11_02640</name>
</gene>
<sequence>MKALLGGVTAVIICLGALFEVASAVDRNNFKTCDQSGFCRRNRRLQPGQSPFIALIASAEQKDVSHIELNVLNSHNQQAFLLRLEAIEGGSLRMTIDEKNSPVRRYIPVAALRPNIKTIPLTLRSKTENRLEAMFGTVGRVVVSAEPLRIDVYSGDTLVFSGNARGLMKFEHYRQREQNRSNQTDGPEANRLSDCQLNFSVDLQEFKLGAILLKAVLLASA</sequence>
<keyword evidence="1" id="KW-0732">Signal</keyword>
<evidence type="ECO:0000313" key="3">
    <source>
        <dbReference type="EMBL" id="OQR78940.1"/>
    </source>
</evidence>
<evidence type="ECO:0000256" key="1">
    <source>
        <dbReference type="SAM" id="SignalP"/>
    </source>
</evidence>
<dbReference type="STRING" id="418985.A0A1V9XZQ5"/>
<accession>A0A1V9XZQ5</accession>
<feature type="domain" description="Glycoside hydrolase family 31 N-terminal" evidence="2">
    <location>
        <begin position="82"/>
        <end position="189"/>
    </location>
</feature>
<organism evidence="3 4">
    <name type="scientific">Tropilaelaps mercedesae</name>
    <dbReference type="NCBI Taxonomy" id="418985"/>
    <lineage>
        <taxon>Eukaryota</taxon>
        <taxon>Metazoa</taxon>
        <taxon>Ecdysozoa</taxon>
        <taxon>Arthropoda</taxon>
        <taxon>Chelicerata</taxon>
        <taxon>Arachnida</taxon>
        <taxon>Acari</taxon>
        <taxon>Parasitiformes</taxon>
        <taxon>Mesostigmata</taxon>
        <taxon>Gamasina</taxon>
        <taxon>Dermanyssoidea</taxon>
        <taxon>Laelapidae</taxon>
        <taxon>Tropilaelaps</taxon>
    </lineage>
</organism>
<evidence type="ECO:0000313" key="4">
    <source>
        <dbReference type="Proteomes" id="UP000192247"/>
    </source>
</evidence>
<dbReference type="Gene3D" id="2.60.40.1760">
    <property type="entry name" value="glycosyl hydrolase (family 31)"/>
    <property type="match status" value="1"/>
</dbReference>
<dbReference type="AlphaFoldDB" id="A0A1V9XZQ5"/>